<organism evidence="2 3">
    <name type="scientific">Granulicella cerasi</name>
    <dbReference type="NCBI Taxonomy" id="741063"/>
    <lineage>
        <taxon>Bacteria</taxon>
        <taxon>Pseudomonadati</taxon>
        <taxon>Acidobacteriota</taxon>
        <taxon>Terriglobia</taxon>
        <taxon>Terriglobales</taxon>
        <taxon>Acidobacteriaceae</taxon>
        <taxon>Granulicella</taxon>
    </lineage>
</organism>
<feature type="signal peptide" evidence="1">
    <location>
        <begin position="1"/>
        <end position="23"/>
    </location>
</feature>
<evidence type="ECO:0008006" key="4">
    <source>
        <dbReference type="Google" id="ProtNLM"/>
    </source>
</evidence>
<evidence type="ECO:0000313" key="3">
    <source>
        <dbReference type="Proteomes" id="UP001596391"/>
    </source>
</evidence>
<proteinExistence type="predicted"/>
<evidence type="ECO:0000256" key="1">
    <source>
        <dbReference type="SAM" id="SignalP"/>
    </source>
</evidence>
<dbReference type="RefSeq" id="WP_263369706.1">
    <property type="nucleotide sequence ID" value="NZ_JAGSYD010000001.1"/>
</dbReference>
<dbReference type="SUPFAM" id="SSF56925">
    <property type="entry name" value="OMPA-like"/>
    <property type="match status" value="1"/>
</dbReference>
<dbReference type="Proteomes" id="UP001596391">
    <property type="component" value="Unassembled WGS sequence"/>
</dbReference>
<evidence type="ECO:0000313" key="2">
    <source>
        <dbReference type="EMBL" id="MFC6646004.1"/>
    </source>
</evidence>
<accession>A0ABW1Z963</accession>
<gene>
    <name evidence="2" type="ORF">ACFQBQ_10510</name>
</gene>
<protein>
    <recommendedName>
        <fullName evidence="4">Outer membrane protein beta-barrel domain-containing protein</fullName>
    </recommendedName>
</protein>
<dbReference type="InterPro" id="IPR011250">
    <property type="entry name" value="OMP/PagP_B-barrel"/>
</dbReference>
<sequence length="186" mass="19732">MKMKLWMFVMAMLVLGSASQARAQWAPYAMFSLGHYSGVGVGANTAGNQVGGMNALGGTFGLSDEPYHSGPIGFGFDARGIIENSANSTPYGNKMAGALIGPRLEINTLALPFRPYAQVELGIVGTNNGKQTNKDTHGAYQFQFGGDITIFPHVATRLEYGVGQLWTGNGTKHTLQTFGAGVVIRL</sequence>
<feature type="chain" id="PRO_5047265313" description="Outer membrane protein beta-barrel domain-containing protein" evidence="1">
    <location>
        <begin position="24"/>
        <end position="186"/>
    </location>
</feature>
<reference evidence="3" key="1">
    <citation type="journal article" date="2019" name="Int. J. Syst. Evol. Microbiol.">
        <title>The Global Catalogue of Microorganisms (GCM) 10K type strain sequencing project: providing services to taxonomists for standard genome sequencing and annotation.</title>
        <authorList>
            <consortium name="The Broad Institute Genomics Platform"/>
            <consortium name="The Broad Institute Genome Sequencing Center for Infectious Disease"/>
            <person name="Wu L."/>
            <person name="Ma J."/>
        </authorList>
    </citation>
    <scope>NUCLEOTIDE SEQUENCE [LARGE SCALE GENOMIC DNA]</scope>
    <source>
        <strain evidence="3">CGMCC 1.16026</strain>
    </source>
</reference>
<comment type="caution">
    <text evidence="2">The sequence shown here is derived from an EMBL/GenBank/DDBJ whole genome shotgun (WGS) entry which is preliminary data.</text>
</comment>
<dbReference type="EMBL" id="JBHSWI010000001">
    <property type="protein sequence ID" value="MFC6646004.1"/>
    <property type="molecule type" value="Genomic_DNA"/>
</dbReference>
<keyword evidence="3" id="KW-1185">Reference proteome</keyword>
<keyword evidence="1" id="KW-0732">Signal</keyword>
<name>A0ABW1Z963_9BACT</name>